<accession>A0A4S4AUY4</accession>
<dbReference type="InterPro" id="IPR007621">
    <property type="entry name" value="TPM_dom"/>
</dbReference>
<dbReference type="PANTHER" id="PTHR30373">
    <property type="entry name" value="UPF0603 PROTEIN YGCG"/>
    <property type="match status" value="1"/>
</dbReference>
<protein>
    <submittedName>
        <fullName evidence="2">TPM domain-containing protein</fullName>
    </submittedName>
</protein>
<dbReference type="AlphaFoldDB" id="A0A4S4AUY4"/>
<evidence type="ECO:0000313" key="2">
    <source>
        <dbReference type="EMBL" id="THF63801.1"/>
    </source>
</evidence>
<gene>
    <name evidence="2" type="ORF">E6C76_14550</name>
</gene>
<feature type="domain" description="TPM" evidence="1">
    <location>
        <begin position="17"/>
        <end position="151"/>
    </location>
</feature>
<evidence type="ECO:0000313" key="3">
    <source>
        <dbReference type="Proteomes" id="UP000308430"/>
    </source>
</evidence>
<dbReference type="Gene3D" id="3.10.310.50">
    <property type="match status" value="1"/>
</dbReference>
<proteinExistence type="predicted"/>
<evidence type="ECO:0000259" key="1">
    <source>
        <dbReference type="Pfam" id="PF04536"/>
    </source>
</evidence>
<dbReference type="RefSeq" id="WP_136348962.1">
    <property type="nucleotide sequence ID" value="NZ_SSOC01000005.1"/>
</dbReference>
<keyword evidence="3" id="KW-1185">Reference proteome</keyword>
<sequence length="174" mass="19439">MNPIVRLLRHAWLDAGDVARVLDEAALTRLTGRIAASEARHGGELCLHVEAGLPASYLWRHWRRGVPIEDIVHERALAQFSRLRVWDTEHNNGVLIYLQLAEHQIEIVADRGVARRVPDAHWRGVLAGLGELFRAGRHEEGLARAIDAVGEALAREFPADGPRVNELSDRPRLG</sequence>
<dbReference type="Pfam" id="PF04536">
    <property type="entry name" value="TPM_phosphatase"/>
    <property type="match status" value="1"/>
</dbReference>
<organism evidence="2 3">
    <name type="scientific">Pseudothauera nasutitermitis</name>
    <dbReference type="NCBI Taxonomy" id="2565930"/>
    <lineage>
        <taxon>Bacteria</taxon>
        <taxon>Pseudomonadati</taxon>
        <taxon>Pseudomonadota</taxon>
        <taxon>Betaproteobacteria</taxon>
        <taxon>Rhodocyclales</taxon>
        <taxon>Zoogloeaceae</taxon>
        <taxon>Pseudothauera</taxon>
    </lineage>
</organism>
<name>A0A4S4AUY4_9RHOO</name>
<dbReference type="OrthoDB" id="5683663at2"/>
<comment type="caution">
    <text evidence="2">The sequence shown here is derived from an EMBL/GenBank/DDBJ whole genome shotgun (WGS) entry which is preliminary data.</text>
</comment>
<dbReference type="PANTHER" id="PTHR30373:SF8">
    <property type="entry name" value="BLL7265 PROTEIN"/>
    <property type="match status" value="1"/>
</dbReference>
<dbReference type="EMBL" id="SSOC01000005">
    <property type="protein sequence ID" value="THF63801.1"/>
    <property type="molecule type" value="Genomic_DNA"/>
</dbReference>
<reference evidence="2 3" key="1">
    <citation type="submission" date="2019-04" db="EMBL/GenBank/DDBJ databases">
        <title>Azoarcus nasutitermitis sp. nov. isolated from termite nest.</title>
        <authorList>
            <person name="Lin S.-Y."/>
            <person name="Hameed A."/>
            <person name="Hsu Y.-H."/>
            <person name="Young C.-C."/>
        </authorList>
    </citation>
    <scope>NUCLEOTIDE SEQUENCE [LARGE SCALE GENOMIC DNA]</scope>
    <source>
        <strain evidence="2 3">CC-YHH838</strain>
    </source>
</reference>
<dbReference type="Proteomes" id="UP000308430">
    <property type="component" value="Unassembled WGS sequence"/>
</dbReference>